<evidence type="ECO:0000313" key="1">
    <source>
        <dbReference type="EMBL" id="KAF2751084.1"/>
    </source>
</evidence>
<evidence type="ECO:0000313" key="2">
    <source>
        <dbReference type="Proteomes" id="UP000799440"/>
    </source>
</evidence>
<dbReference type="Proteomes" id="UP000799440">
    <property type="component" value="Unassembled WGS sequence"/>
</dbReference>
<name>A0A6A6VMX6_9PLEO</name>
<gene>
    <name evidence="1" type="ORF">M011DRAFT_101068</name>
</gene>
<reference evidence="1" key="1">
    <citation type="journal article" date="2020" name="Stud. Mycol.">
        <title>101 Dothideomycetes genomes: a test case for predicting lifestyles and emergence of pathogens.</title>
        <authorList>
            <person name="Haridas S."/>
            <person name="Albert R."/>
            <person name="Binder M."/>
            <person name="Bloem J."/>
            <person name="Labutti K."/>
            <person name="Salamov A."/>
            <person name="Andreopoulos B."/>
            <person name="Baker S."/>
            <person name="Barry K."/>
            <person name="Bills G."/>
            <person name="Bluhm B."/>
            <person name="Cannon C."/>
            <person name="Castanera R."/>
            <person name="Culley D."/>
            <person name="Daum C."/>
            <person name="Ezra D."/>
            <person name="Gonzalez J."/>
            <person name="Henrissat B."/>
            <person name="Kuo A."/>
            <person name="Liang C."/>
            <person name="Lipzen A."/>
            <person name="Lutzoni F."/>
            <person name="Magnuson J."/>
            <person name="Mondo S."/>
            <person name="Nolan M."/>
            <person name="Ohm R."/>
            <person name="Pangilinan J."/>
            <person name="Park H.-J."/>
            <person name="Ramirez L."/>
            <person name="Alfaro M."/>
            <person name="Sun H."/>
            <person name="Tritt A."/>
            <person name="Yoshinaga Y."/>
            <person name="Zwiers L.-H."/>
            <person name="Turgeon B."/>
            <person name="Goodwin S."/>
            <person name="Spatafora J."/>
            <person name="Crous P."/>
            <person name="Grigoriev I."/>
        </authorList>
    </citation>
    <scope>NUCLEOTIDE SEQUENCE</scope>
    <source>
        <strain evidence="1">CBS 119925</strain>
    </source>
</reference>
<dbReference type="AlphaFoldDB" id="A0A6A6VMX6"/>
<sequence length="161" mass="18644">MSTRPTVCPMSILYIRSFALTFPRRDYIWPFPATRCCSSCKTFRSKAAKPEPEMRWAIERIVDVGFEFLDLLVLFRDMLLMVERAGENQSDHRVQTFFGDMAFAIKAMRSLPPPRTTKGGARKRPRSTSWQLISGPVILLFDVLWGALRQRNVPCLRSERK</sequence>
<accession>A0A6A6VMX6</accession>
<dbReference type="EMBL" id="MU006562">
    <property type="protein sequence ID" value="KAF2751084.1"/>
    <property type="molecule type" value="Genomic_DNA"/>
</dbReference>
<protein>
    <submittedName>
        <fullName evidence="1">Uncharacterized protein</fullName>
    </submittedName>
</protein>
<keyword evidence="2" id="KW-1185">Reference proteome</keyword>
<organism evidence="1 2">
    <name type="scientific">Sporormia fimetaria CBS 119925</name>
    <dbReference type="NCBI Taxonomy" id="1340428"/>
    <lineage>
        <taxon>Eukaryota</taxon>
        <taxon>Fungi</taxon>
        <taxon>Dikarya</taxon>
        <taxon>Ascomycota</taxon>
        <taxon>Pezizomycotina</taxon>
        <taxon>Dothideomycetes</taxon>
        <taxon>Pleosporomycetidae</taxon>
        <taxon>Pleosporales</taxon>
        <taxon>Sporormiaceae</taxon>
        <taxon>Sporormia</taxon>
    </lineage>
</organism>
<proteinExistence type="predicted"/>